<comment type="caution">
    <text evidence="2">The sequence shown here is derived from an EMBL/GenBank/DDBJ whole genome shotgun (WGS) entry which is preliminary data.</text>
</comment>
<reference evidence="2 3" key="2">
    <citation type="journal article" date="2014" name="J. Gen. Appl. Microbiol.">
        <title>The early diverging ascomycetous budding yeast Saitoella complicata has three histone deacetylases belonging to the Clr6, Hos2, and Rpd3 lineages.</title>
        <authorList>
            <person name="Nishida H."/>
            <person name="Matsumoto T."/>
            <person name="Kondo S."/>
            <person name="Hamamoto M."/>
            <person name="Yoshikawa H."/>
        </authorList>
    </citation>
    <scope>NUCLEOTIDE SEQUENCE [LARGE SCALE GENOMIC DNA]</scope>
    <source>
        <strain evidence="2 3">NRRL Y-17804</strain>
    </source>
</reference>
<proteinExistence type="predicted"/>
<dbReference type="InterPro" id="IPR025040">
    <property type="entry name" value="DUF3984"/>
</dbReference>
<dbReference type="AlphaFoldDB" id="A0A0E9NGP9"/>
<evidence type="ECO:0000313" key="2">
    <source>
        <dbReference type="EMBL" id="GAO49057.1"/>
    </source>
</evidence>
<feature type="region of interest" description="Disordered" evidence="1">
    <location>
        <begin position="1"/>
        <end position="91"/>
    </location>
</feature>
<reference evidence="2 3" key="1">
    <citation type="journal article" date="2011" name="J. Gen. Appl. Microbiol.">
        <title>Draft genome sequencing of the enigmatic yeast Saitoella complicata.</title>
        <authorList>
            <person name="Nishida H."/>
            <person name="Hamamoto M."/>
            <person name="Sugiyama J."/>
        </authorList>
    </citation>
    <scope>NUCLEOTIDE SEQUENCE [LARGE SCALE GENOMIC DNA]</scope>
    <source>
        <strain evidence="2 3">NRRL Y-17804</strain>
    </source>
</reference>
<gene>
    <name evidence="2" type="ORF">G7K_3218-t1</name>
</gene>
<sequence length="277" mass="31130">MVDEHTSRFTKRRSDLEISRTHKLYRHSQMSESSRRRVRSSPSLAKLSFTPLTKDAPPHSPDTSRKHQRRGTANSRRTTATYDEFFSAPHTPMSYLDSTASGYFTPDDDLRDLEGEEAWIYQAGAKVTSTNMEDRGESWLVTRASSHNLVEMGEQAAAAELSPHETEETKVDDEDEEGSGWVNEYVSAQNSTGVHDVHVVKPTWTGTSWVDRLTGYSGNSTAQPQPQLLKVKSAPAALDDREGELKEKKGDGNDWVVEIACWMLSFVSLDESESLWM</sequence>
<dbReference type="Proteomes" id="UP000033140">
    <property type="component" value="Unassembled WGS sequence"/>
</dbReference>
<protein>
    <submittedName>
        <fullName evidence="2">Uncharacterized protein</fullName>
    </submittedName>
</protein>
<reference evidence="2 3" key="3">
    <citation type="journal article" date="2015" name="Genome Announc.">
        <title>Draft Genome Sequence of the Archiascomycetous Yeast Saitoella complicata.</title>
        <authorList>
            <person name="Yamauchi K."/>
            <person name="Kondo S."/>
            <person name="Hamamoto M."/>
            <person name="Takahashi Y."/>
            <person name="Ogura Y."/>
            <person name="Hayashi T."/>
            <person name="Nishida H."/>
        </authorList>
    </citation>
    <scope>NUCLEOTIDE SEQUENCE [LARGE SCALE GENOMIC DNA]</scope>
    <source>
        <strain evidence="2 3">NRRL Y-17804</strain>
    </source>
</reference>
<dbReference type="EMBL" id="BACD03000019">
    <property type="protein sequence ID" value="GAO49057.1"/>
    <property type="molecule type" value="Genomic_DNA"/>
</dbReference>
<name>A0A0E9NGP9_SAICN</name>
<evidence type="ECO:0000256" key="1">
    <source>
        <dbReference type="SAM" id="MobiDB-lite"/>
    </source>
</evidence>
<accession>A0A0E9NGP9</accession>
<feature type="compositionally biased region" description="Basic and acidic residues" evidence="1">
    <location>
        <begin position="1"/>
        <end position="20"/>
    </location>
</feature>
<feature type="compositionally biased region" description="Polar residues" evidence="1">
    <location>
        <begin position="71"/>
        <end position="81"/>
    </location>
</feature>
<dbReference type="Pfam" id="PF13136">
    <property type="entry name" value="DUF3984"/>
    <property type="match status" value="1"/>
</dbReference>
<keyword evidence="3" id="KW-1185">Reference proteome</keyword>
<organism evidence="2 3">
    <name type="scientific">Saitoella complicata (strain BCRC 22490 / CBS 7301 / JCM 7358 / NBRC 10748 / NRRL Y-17804)</name>
    <dbReference type="NCBI Taxonomy" id="698492"/>
    <lineage>
        <taxon>Eukaryota</taxon>
        <taxon>Fungi</taxon>
        <taxon>Dikarya</taxon>
        <taxon>Ascomycota</taxon>
        <taxon>Taphrinomycotina</taxon>
        <taxon>Taphrinomycotina incertae sedis</taxon>
        <taxon>Saitoella</taxon>
    </lineage>
</organism>
<evidence type="ECO:0000313" key="3">
    <source>
        <dbReference type="Proteomes" id="UP000033140"/>
    </source>
</evidence>